<evidence type="ECO:0000256" key="9">
    <source>
        <dbReference type="ARBA" id="ARBA00030073"/>
    </source>
</evidence>
<dbReference type="AlphaFoldDB" id="A0A9W7VZS0"/>
<reference evidence="14 15" key="1">
    <citation type="journal article" date="2018" name="IMA Fungus">
        <title>IMA Genome-F 10: Nine draft genome sequences of Claviceps purpurea s.lat., including C. arundinis, C. humidiphila, and C. cf. spartinae, pseudomolecules for the pitch canker pathogen Fusarium circinatum, draft genome of Davidsoniella eucalypti, Grosmannia galeiformis, Quambalaria eucalypti, and Teratosphaeria destructans.</title>
        <authorList>
            <person name="Wingfield B.D."/>
            <person name="Liu M."/>
            <person name="Nguyen H.D."/>
            <person name="Lane F.A."/>
            <person name="Morgan S.W."/>
            <person name="De Vos L."/>
            <person name="Wilken P.M."/>
            <person name="Duong T.A."/>
            <person name="Aylward J."/>
            <person name="Coetzee M.P."/>
            <person name="Dadej K."/>
            <person name="De Beer Z.W."/>
            <person name="Findlay W."/>
            <person name="Havenga M."/>
            <person name="Kolarik M."/>
            <person name="Menzies J.G."/>
            <person name="Naidoo K."/>
            <person name="Pochopski O."/>
            <person name="Shoukouhi P."/>
            <person name="Santana Q.C."/>
            <person name="Seifert K.A."/>
            <person name="Soal N."/>
            <person name="Steenkamp E.T."/>
            <person name="Tatham C.T."/>
            <person name="van der Nest M.A."/>
            <person name="Wingfield M.J."/>
        </authorList>
    </citation>
    <scope>NUCLEOTIDE SEQUENCE [LARGE SCALE GENOMIC DNA]</scope>
    <source>
        <strain evidence="14">CMW44962</strain>
    </source>
</reference>
<comment type="caution">
    <text evidence="14">The sequence shown here is derived from an EMBL/GenBank/DDBJ whole genome shotgun (WGS) entry which is preliminary data.</text>
</comment>
<evidence type="ECO:0000256" key="7">
    <source>
        <dbReference type="ARBA" id="ARBA00022857"/>
    </source>
</evidence>
<dbReference type="InterPro" id="IPR002734">
    <property type="entry name" value="RibDG_C"/>
</dbReference>
<sequence>GEGREPWVVRGARGRGDEERVVDEGGVRGVWVEAGEDGRIPWVSILRRLKREGIASVMIEGGASVISTLLAWPELVDVVIVTIAPTWLGEGGVAVTPGVKRGEGGQRVHAARLKETVWRQFGADVVVCGRLER</sequence>
<dbReference type="EMBL" id="RIBY02002187">
    <property type="protein sequence ID" value="KAH9823662.1"/>
    <property type="molecule type" value="Genomic_DNA"/>
</dbReference>
<dbReference type="GO" id="GO:0008703">
    <property type="term" value="F:5-amino-6-(5-phosphoribosylamino)uracil reductase activity"/>
    <property type="evidence" value="ECO:0007669"/>
    <property type="project" value="InterPro"/>
</dbReference>
<accession>A0A9W7VZS0</accession>
<keyword evidence="6" id="KW-0686">Riboflavin biosynthesis</keyword>
<comment type="catalytic activity">
    <reaction evidence="11">
        <text>2,5-diamino-6-(1-D-ribitylamino)pyrimidin-4(3H)-one 5'-phosphate + NAD(+) = 2,5-diamino-6-(1-D-ribosylamino)pyrimidin-4(3H)-one 5'-phosphate + NADH + H(+)</text>
        <dbReference type="Rhea" id="RHEA:27274"/>
        <dbReference type="ChEBI" id="CHEBI:15378"/>
        <dbReference type="ChEBI" id="CHEBI:57540"/>
        <dbReference type="ChEBI" id="CHEBI:57945"/>
        <dbReference type="ChEBI" id="CHEBI:58890"/>
        <dbReference type="ChEBI" id="CHEBI:59545"/>
        <dbReference type="EC" id="1.1.1.302"/>
    </reaction>
</comment>
<keyword evidence="7" id="KW-0521">NADP</keyword>
<gene>
    <name evidence="14" type="ORF">Tdes44962_MAKER10257</name>
</gene>
<evidence type="ECO:0000256" key="12">
    <source>
        <dbReference type="ARBA" id="ARBA00049020"/>
    </source>
</evidence>
<evidence type="ECO:0000256" key="8">
    <source>
        <dbReference type="ARBA" id="ARBA00023002"/>
    </source>
</evidence>
<dbReference type="SUPFAM" id="SSF53597">
    <property type="entry name" value="Dihydrofolate reductase-like"/>
    <property type="match status" value="1"/>
</dbReference>
<reference evidence="14 15" key="2">
    <citation type="journal article" date="2021" name="Curr. Genet.">
        <title>Genetic response to nitrogen starvation in the aggressive Eucalyptus foliar pathogen Teratosphaeria destructans.</title>
        <authorList>
            <person name="Havenga M."/>
            <person name="Wingfield B.D."/>
            <person name="Wingfield M.J."/>
            <person name="Dreyer L.L."/>
            <person name="Roets F."/>
            <person name="Aylward J."/>
        </authorList>
    </citation>
    <scope>NUCLEOTIDE SEQUENCE [LARGE SCALE GENOMIC DNA]</scope>
    <source>
        <strain evidence="14">CMW44962</strain>
    </source>
</reference>
<comment type="function">
    <text evidence="1">Catalyzes an early step in riboflavin biosynthesis, the NADPH-dependent reduction of the ribose side chain of 2,5-diamino-6-ribosylamino-4(3H)-pyrimidinone 5'-phosphate, yielding 2,5-diamino-6-ribitylamino-4(3H)-pyrimidinone 5'-phosphate.</text>
</comment>
<evidence type="ECO:0000256" key="2">
    <source>
        <dbReference type="ARBA" id="ARBA00005104"/>
    </source>
</evidence>
<evidence type="ECO:0000256" key="5">
    <source>
        <dbReference type="ARBA" id="ARBA00015035"/>
    </source>
</evidence>
<proteinExistence type="inferred from homology"/>
<dbReference type="EC" id="1.1.1.302" evidence="4"/>
<evidence type="ECO:0000313" key="14">
    <source>
        <dbReference type="EMBL" id="KAH9823662.1"/>
    </source>
</evidence>
<dbReference type="PANTHER" id="PTHR38011:SF7">
    <property type="entry name" value="2,5-DIAMINO-6-RIBOSYLAMINO-4(3H)-PYRIMIDINONE 5'-PHOSPHATE REDUCTASE"/>
    <property type="match status" value="1"/>
</dbReference>
<dbReference type="Gene3D" id="3.40.430.10">
    <property type="entry name" value="Dihydrofolate Reductase, subunit A"/>
    <property type="match status" value="1"/>
</dbReference>
<evidence type="ECO:0000256" key="6">
    <source>
        <dbReference type="ARBA" id="ARBA00022619"/>
    </source>
</evidence>
<evidence type="ECO:0000256" key="4">
    <source>
        <dbReference type="ARBA" id="ARBA00012851"/>
    </source>
</evidence>
<protein>
    <recommendedName>
        <fullName evidence="5">2,5-diamino-6-ribosylamino-4(3H)-pyrimidinone 5'-phosphate reductase</fullName>
        <ecNumber evidence="4">1.1.1.302</ecNumber>
    </recommendedName>
    <alternativeName>
        <fullName evidence="10">2,5-diamino-6-(5-phospho-D-ribosylamino)pyrimidin-4(3H)-one reductase</fullName>
    </alternativeName>
    <alternativeName>
        <fullName evidence="9">2,5-diamino-6-ribitylamino-4(3H)-pyrimidinone 5'-phosphate synthase</fullName>
    </alternativeName>
</protein>
<evidence type="ECO:0000313" key="15">
    <source>
        <dbReference type="Proteomes" id="UP001138500"/>
    </source>
</evidence>
<dbReference type="PANTHER" id="PTHR38011">
    <property type="entry name" value="DIHYDROFOLATE REDUCTASE FAMILY PROTEIN (AFU_ORTHOLOGUE AFUA_8G06820)"/>
    <property type="match status" value="1"/>
</dbReference>
<evidence type="ECO:0000256" key="10">
    <source>
        <dbReference type="ARBA" id="ARBA00031630"/>
    </source>
</evidence>
<organism evidence="14 15">
    <name type="scientific">Teratosphaeria destructans</name>
    <dbReference type="NCBI Taxonomy" id="418781"/>
    <lineage>
        <taxon>Eukaryota</taxon>
        <taxon>Fungi</taxon>
        <taxon>Dikarya</taxon>
        <taxon>Ascomycota</taxon>
        <taxon>Pezizomycotina</taxon>
        <taxon>Dothideomycetes</taxon>
        <taxon>Dothideomycetidae</taxon>
        <taxon>Mycosphaerellales</taxon>
        <taxon>Teratosphaeriaceae</taxon>
        <taxon>Teratosphaeria</taxon>
    </lineage>
</organism>
<feature type="domain" description="Bacterial bifunctional deaminase-reductase C-terminal" evidence="13">
    <location>
        <begin position="23"/>
        <end position="127"/>
    </location>
</feature>
<dbReference type="GO" id="GO:0009231">
    <property type="term" value="P:riboflavin biosynthetic process"/>
    <property type="evidence" value="ECO:0007669"/>
    <property type="project" value="UniProtKB-KW"/>
</dbReference>
<comment type="catalytic activity">
    <reaction evidence="12">
        <text>2,5-diamino-6-(1-D-ribitylamino)pyrimidin-4(3H)-one 5'-phosphate + NADP(+) = 2,5-diamino-6-(1-D-ribosylamino)pyrimidin-4(3H)-one 5'-phosphate + NADPH + H(+)</text>
        <dbReference type="Rhea" id="RHEA:27278"/>
        <dbReference type="ChEBI" id="CHEBI:15378"/>
        <dbReference type="ChEBI" id="CHEBI:57783"/>
        <dbReference type="ChEBI" id="CHEBI:58349"/>
        <dbReference type="ChEBI" id="CHEBI:58890"/>
        <dbReference type="ChEBI" id="CHEBI:59545"/>
        <dbReference type="EC" id="1.1.1.302"/>
    </reaction>
</comment>
<dbReference type="InterPro" id="IPR024072">
    <property type="entry name" value="DHFR-like_dom_sf"/>
</dbReference>
<dbReference type="InterPro" id="IPR050765">
    <property type="entry name" value="Riboflavin_Biosynth_HTPR"/>
</dbReference>
<evidence type="ECO:0000256" key="11">
    <source>
        <dbReference type="ARBA" id="ARBA00047550"/>
    </source>
</evidence>
<feature type="non-terminal residue" evidence="14">
    <location>
        <position position="1"/>
    </location>
</feature>
<keyword evidence="8" id="KW-0560">Oxidoreductase</keyword>
<evidence type="ECO:0000256" key="3">
    <source>
        <dbReference type="ARBA" id="ARBA00009723"/>
    </source>
</evidence>
<keyword evidence="15" id="KW-1185">Reference proteome</keyword>
<name>A0A9W7VZS0_9PEZI</name>
<comment type="pathway">
    <text evidence="2">Cofactor biosynthesis; riboflavin biosynthesis.</text>
</comment>
<evidence type="ECO:0000259" key="13">
    <source>
        <dbReference type="Pfam" id="PF01872"/>
    </source>
</evidence>
<dbReference type="Proteomes" id="UP001138500">
    <property type="component" value="Unassembled WGS sequence"/>
</dbReference>
<evidence type="ECO:0000256" key="1">
    <source>
        <dbReference type="ARBA" id="ARBA00003555"/>
    </source>
</evidence>
<dbReference type="Pfam" id="PF01872">
    <property type="entry name" value="RibD_C"/>
    <property type="match status" value="1"/>
</dbReference>
<comment type="similarity">
    <text evidence="3">Belongs to the HTP reductase family.</text>
</comment>
<dbReference type="OrthoDB" id="5432at2759"/>